<evidence type="ECO:0000313" key="5">
    <source>
        <dbReference type="EMBL" id="KZZ89318.1"/>
    </source>
</evidence>
<proteinExistence type="predicted"/>
<evidence type="ECO:0000256" key="1">
    <source>
        <dbReference type="ARBA" id="ARBA00023125"/>
    </source>
</evidence>
<feature type="domain" description="NDT80" evidence="4">
    <location>
        <begin position="82"/>
        <end position="323"/>
    </location>
</feature>
<reference evidence="5 6" key="1">
    <citation type="journal article" date="2016" name="Genome Biol. Evol.">
        <title>Divergent and convergent evolution of fungal pathogenicity.</title>
        <authorList>
            <person name="Shang Y."/>
            <person name="Xiao G."/>
            <person name="Zheng P."/>
            <person name="Cen K."/>
            <person name="Zhan S."/>
            <person name="Wang C."/>
        </authorList>
    </citation>
    <scope>NUCLEOTIDE SEQUENCE [LARGE SCALE GENOMIC DNA]</scope>
    <source>
        <strain evidence="5 6">ARSEF 7405</strain>
    </source>
</reference>
<dbReference type="InterPro" id="IPR037141">
    <property type="entry name" value="NDT80_DNA-bd_dom_sf"/>
</dbReference>
<feature type="region of interest" description="Disordered" evidence="3">
    <location>
        <begin position="441"/>
        <end position="508"/>
    </location>
</feature>
<dbReference type="PANTHER" id="PTHR35144:SF1">
    <property type="entry name" value="PROTEIN PACG"/>
    <property type="match status" value="1"/>
</dbReference>
<keyword evidence="6" id="KW-1185">Reference proteome</keyword>
<dbReference type="Pfam" id="PF05224">
    <property type="entry name" value="NDT80_PhoG"/>
    <property type="match status" value="1"/>
</dbReference>
<dbReference type="Proteomes" id="UP000242877">
    <property type="component" value="Unassembled WGS sequence"/>
</dbReference>
<dbReference type="VEuPathDB" id="FungiDB:AAP_04465"/>
<feature type="compositionally biased region" description="Polar residues" evidence="3">
    <location>
        <begin position="394"/>
        <end position="405"/>
    </location>
</feature>
<dbReference type="InterPro" id="IPR052605">
    <property type="entry name" value="Fungal_trans_regulator"/>
</dbReference>
<name>A0A167WV57_9EURO</name>
<dbReference type="FunFam" id="2.60.40.1390:FF:000007">
    <property type="entry name" value="p53-like transcription factor"/>
    <property type="match status" value="1"/>
</dbReference>
<dbReference type="GO" id="GO:0045944">
    <property type="term" value="P:positive regulation of transcription by RNA polymerase II"/>
    <property type="evidence" value="ECO:0007669"/>
    <property type="project" value="TreeGrafter"/>
</dbReference>
<dbReference type="AlphaFoldDB" id="A0A167WV57"/>
<evidence type="ECO:0000259" key="4">
    <source>
        <dbReference type="PROSITE" id="PS51517"/>
    </source>
</evidence>
<keyword evidence="1 2" id="KW-0238">DNA-binding</keyword>
<evidence type="ECO:0000256" key="2">
    <source>
        <dbReference type="PROSITE-ProRule" id="PRU00850"/>
    </source>
</evidence>
<dbReference type="PANTHER" id="PTHR35144">
    <property type="entry name" value="MEIOSIS-SPECIFIC TRANSCRIPTION FACTOR NDT80"/>
    <property type="match status" value="1"/>
</dbReference>
<feature type="compositionally biased region" description="Low complexity" evidence="3">
    <location>
        <begin position="373"/>
        <end position="388"/>
    </location>
</feature>
<dbReference type="GO" id="GO:0051321">
    <property type="term" value="P:meiotic cell cycle"/>
    <property type="evidence" value="ECO:0007669"/>
    <property type="project" value="TreeGrafter"/>
</dbReference>
<dbReference type="Gene3D" id="2.60.40.1390">
    <property type="entry name" value="NDT80 DNA-binding domain"/>
    <property type="match status" value="1"/>
</dbReference>
<accession>A0A167WV57</accession>
<dbReference type="InterPro" id="IPR008967">
    <property type="entry name" value="p53-like_TF_DNA-bd_sf"/>
</dbReference>
<evidence type="ECO:0000313" key="6">
    <source>
        <dbReference type="Proteomes" id="UP000242877"/>
    </source>
</evidence>
<gene>
    <name evidence="5" type="ORF">AAP_04465</name>
</gene>
<feature type="region of interest" description="Disordered" evidence="3">
    <location>
        <begin position="317"/>
        <end position="427"/>
    </location>
</feature>
<feature type="DNA-binding region" description="NDT80" evidence="2">
    <location>
        <begin position="82"/>
        <end position="323"/>
    </location>
</feature>
<feature type="compositionally biased region" description="Low complexity" evidence="3">
    <location>
        <begin position="459"/>
        <end position="473"/>
    </location>
</feature>
<comment type="caution">
    <text evidence="5">The sequence shown here is derived from an EMBL/GenBank/DDBJ whole genome shotgun (WGS) entry which is preliminary data.</text>
</comment>
<dbReference type="InterPro" id="IPR024061">
    <property type="entry name" value="NDT80_DNA-bd_dom"/>
</dbReference>
<dbReference type="GO" id="GO:0003677">
    <property type="term" value="F:DNA binding"/>
    <property type="evidence" value="ECO:0007669"/>
    <property type="project" value="UniProtKB-KW"/>
</dbReference>
<sequence>MDPYNTMTLPYMGSPTQMQDLQNPEYYGLHGYDQSQTYDPSKTFTNYAPTDNFGLTPAPMVSSDVRRFSMDQFNDPFAPDIMIPFDGIPPEPQLPPDSSVEGNDKLLLFTMPVHHYTLADHSLNRTSISMSAKLDGSFLASESILRASPASEGPPPVIELTCYRRNLFQIEGTVIIPNTLRYIITDEGNRIPIFALELGASATESVEGQPAKIISVPWKTPTALNGEQPEEKAEKEPATFPLDIMSSQDPDSEYTTFPFSWRRLQFRNATANNGRRKELQQHYTLKLTIYATLSTGHKIALCDAVSGPIIVRGRSPRNFQSRKDVPISGSAVTSRRNAHAYMRNSIADTKPSERRSKSPAEKRSLADHSSPGSNVNASASPVASPYAPEIQALTGGTQIPRSSVSVPHAEKRRRTSSTSHAPIPLSLSEDVPFPELLLQRNNSIANDRSKRRKSDVEGSPSSKKQSSPLPAKQSVRRRKDSGASSVNVLSPNPVPQYISQSAPSPIAGGNAHTTDIADMFYEYFPLPPEDWQSPVDGVYRPHIVHHTAIEDTRPSMRNWNRTYFAGTGETA</sequence>
<dbReference type="GO" id="GO:0003700">
    <property type="term" value="F:DNA-binding transcription factor activity"/>
    <property type="evidence" value="ECO:0007669"/>
    <property type="project" value="UniProtKB-UniRule"/>
</dbReference>
<dbReference type="EMBL" id="AZGZ01000021">
    <property type="protein sequence ID" value="KZZ89318.1"/>
    <property type="molecule type" value="Genomic_DNA"/>
</dbReference>
<protein>
    <submittedName>
        <fullName evidence="5">Transcriptional regulator PacG/VIB-1</fullName>
    </submittedName>
</protein>
<evidence type="ECO:0000256" key="3">
    <source>
        <dbReference type="SAM" id="MobiDB-lite"/>
    </source>
</evidence>
<feature type="compositionally biased region" description="Basic and acidic residues" evidence="3">
    <location>
        <begin position="350"/>
        <end position="366"/>
    </location>
</feature>
<dbReference type="PROSITE" id="PS51517">
    <property type="entry name" value="NDT80"/>
    <property type="match status" value="1"/>
</dbReference>
<dbReference type="SUPFAM" id="SSF49417">
    <property type="entry name" value="p53-like transcription factors"/>
    <property type="match status" value="1"/>
</dbReference>
<dbReference type="OrthoDB" id="4117572at2759"/>
<organism evidence="5 6">
    <name type="scientific">Ascosphaera apis ARSEF 7405</name>
    <dbReference type="NCBI Taxonomy" id="392613"/>
    <lineage>
        <taxon>Eukaryota</taxon>
        <taxon>Fungi</taxon>
        <taxon>Dikarya</taxon>
        <taxon>Ascomycota</taxon>
        <taxon>Pezizomycotina</taxon>
        <taxon>Eurotiomycetes</taxon>
        <taxon>Eurotiomycetidae</taxon>
        <taxon>Onygenales</taxon>
        <taxon>Ascosphaeraceae</taxon>
        <taxon>Ascosphaera</taxon>
    </lineage>
</organism>
<dbReference type="GO" id="GO:0000228">
    <property type="term" value="C:nuclear chromosome"/>
    <property type="evidence" value="ECO:0007669"/>
    <property type="project" value="TreeGrafter"/>
</dbReference>